<accession>A0A3M9XIQ4</accession>
<organism evidence="1 2">
    <name type="scientific">Methylocystis hirsuta</name>
    <dbReference type="NCBI Taxonomy" id="369798"/>
    <lineage>
        <taxon>Bacteria</taxon>
        <taxon>Pseudomonadati</taxon>
        <taxon>Pseudomonadota</taxon>
        <taxon>Alphaproteobacteria</taxon>
        <taxon>Hyphomicrobiales</taxon>
        <taxon>Methylocystaceae</taxon>
        <taxon>Methylocystis</taxon>
    </lineage>
</organism>
<dbReference type="OrthoDB" id="20942at2"/>
<evidence type="ECO:0000313" key="1">
    <source>
        <dbReference type="EMBL" id="RNJ47993.1"/>
    </source>
</evidence>
<comment type="caution">
    <text evidence="1">The sequence shown here is derived from an EMBL/GenBank/DDBJ whole genome shotgun (WGS) entry which is preliminary data.</text>
</comment>
<dbReference type="Proteomes" id="UP000268623">
    <property type="component" value="Unassembled WGS sequence"/>
</dbReference>
<dbReference type="Pfam" id="PF10025">
    <property type="entry name" value="DUF2267"/>
    <property type="match status" value="1"/>
</dbReference>
<proteinExistence type="predicted"/>
<reference evidence="1 2" key="1">
    <citation type="submission" date="2018-08" db="EMBL/GenBank/DDBJ databases">
        <title>Genome sequence of Methylocystis hirsuta CSC1, a methanotroph able to accumulate PHAs.</title>
        <authorList>
            <person name="Bordel S."/>
            <person name="Rodriguez E."/>
            <person name="Gancedo J."/>
            <person name="Munoz R."/>
        </authorList>
    </citation>
    <scope>NUCLEOTIDE SEQUENCE [LARGE SCALE GENOMIC DNA]</scope>
    <source>
        <strain evidence="1 2">CSC1</strain>
    </source>
</reference>
<name>A0A3M9XIQ4_9HYPH</name>
<dbReference type="AlphaFoldDB" id="A0A3M9XIQ4"/>
<gene>
    <name evidence="1" type="ORF">D1O30_20990</name>
</gene>
<dbReference type="EMBL" id="QWDD01000004">
    <property type="protein sequence ID" value="RNJ47993.1"/>
    <property type="molecule type" value="Genomic_DNA"/>
</dbReference>
<dbReference type="Gene3D" id="1.10.490.110">
    <property type="entry name" value="Uncharacterized conserved protein DUF2267"/>
    <property type="match status" value="1"/>
</dbReference>
<keyword evidence="2" id="KW-1185">Reference proteome</keyword>
<evidence type="ECO:0000313" key="2">
    <source>
        <dbReference type="Proteomes" id="UP000268623"/>
    </source>
</evidence>
<dbReference type="InterPro" id="IPR038282">
    <property type="entry name" value="DUF2267_sf"/>
</dbReference>
<sequence>MTFDETVQLSNQWLNELMLAVDWEDKHRAYRLLRATLHALRDRLTAHEAAQFGAQLPMLIRGFYYDGWHMTDRAPAERTKSAFLGHVEAAFKQDPNADTEALVREVFKLLTHRLSAGQITDVKHMLPPEVRVLWPLESGEEASAV</sequence>
<dbReference type="InterPro" id="IPR018727">
    <property type="entry name" value="DUF2267"/>
</dbReference>
<protein>
    <submittedName>
        <fullName evidence="1">DUF2267 domain-containing protein</fullName>
    </submittedName>
</protein>